<keyword evidence="13" id="KW-0732">Signal</keyword>
<dbReference type="PROSITE" id="PS00427">
    <property type="entry name" value="DISINTEGRIN_1"/>
    <property type="match status" value="1"/>
</dbReference>
<dbReference type="PROSITE" id="PS01186">
    <property type="entry name" value="EGF_2"/>
    <property type="match status" value="1"/>
</dbReference>
<keyword evidence="6 9" id="KW-1015">Disulfide bond</keyword>
<evidence type="ECO:0000256" key="12">
    <source>
        <dbReference type="SAM" id="Phobius"/>
    </source>
</evidence>
<evidence type="ECO:0000259" key="16">
    <source>
        <dbReference type="PROSITE" id="PS50215"/>
    </source>
</evidence>
<feature type="transmembrane region" description="Helical" evidence="12">
    <location>
        <begin position="758"/>
        <end position="775"/>
    </location>
</feature>
<evidence type="ECO:0000256" key="11">
    <source>
        <dbReference type="SAM" id="MobiDB-lite"/>
    </source>
</evidence>
<dbReference type="SMART" id="SM00050">
    <property type="entry name" value="DISIN"/>
    <property type="match status" value="1"/>
</dbReference>
<dbReference type="Gene3D" id="3.40.390.10">
    <property type="entry name" value="Collagenase (Catalytic Domain)"/>
    <property type="match status" value="1"/>
</dbReference>
<protein>
    <submittedName>
        <fullName evidence="18">Disintegrin and metalloproteinase domain-containing protein 5-like</fullName>
    </submittedName>
</protein>
<dbReference type="PROSITE" id="PS50026">
    <property type="entry name" value="EGF_3"/>
    <property type="match status" value="1"/>
</dbReference>
<evidence type="ECO:0000259" key="14">
    <source>
        <dbReference type="PROSITE" id="PS50026"/>
    </source>
</evidence>
<dbReference type="InterPro" id="IPR001762">
    <property type="entry name" value="Disintegrin_dom"/>
</dbReference>
<feature type="domain" description="Disintegrin" evidence="15">
    <location>
        <begin position="452"/>
        <end position="540"/>
    </location>
</feature>
<dbReference type="PROSITE" id="PS50215">
    <property type="entry name" value="ADAM_MEPRO"/>
    <property type="match status" value="1"/>
</dbReference>
<dbReference type="GO" id="GO:0007155">
    <property type="term" value="P:cell adhesion"/>
    <property type="evidence" value="ECO:0007669"/>
    <property type="project" value="TreeGrafter"/>
</dbReference>
<feature type="domain" description="EGF-like" evidence="14">
    <location>
        <begin position="688"/>
        <end position="722"/>
    </location>
</feature>
<keyword evidence="3 12" id="KW-0812">Transmembrane</keyword>
<dbReference type="RefSeq" id="XP_010844739.1">
    <property type="nucleotide sequence ID" value="XM_010846437.1"/>
</dbReference>
<accession>A0A6P3HZH5</accession>
<keyword evidence="4 12" id="KW-1133">Transmembrane helix</keyword>
<feature type="disulfide bond" evidence="9">
    <location>
        <begin position="712"/>
        <end position="721"/>
    </location>
</feature>
<evidence type="ECO:0000313" key="18">
    <source>
        <dbReference type="RefSeq" id="XP_010844739.1"/>
    </source>
</evidence>
<evidence type="ECO:0000256" key="9">
    <source>
        <dbReference type="PROSITE-ProRule" id="PRU00076"/>
    </source>
</evidence>
<dbReference type="Pfam" id="PF00200">
    <property type="entry name" value="Disintegrin"/>
    <property type="match status" value="1"/>
</dbReference>
<dbReference type="InterPro" id="IPR000742">
    <property type="entry name" value="EGF"/>
</dbReference>
<dbReference type="AlphaFoldDB" id="A0A6P3HZH5"/>
<dbReference type="CDD" id="cd04269">
    <property type="entry name" value="ZnMc_adamalysin_II_like"/>
    <property type="match status" value="1"/>
</dbReference>
<dbReference type="SMART" id="SM00608">
    <property type="entry name" value="ACR"/>
    <property type="match status" value="1"/>
</dbReference>
<sequence length="854" mass="94835">MFLLLVLLTVLRGLHGGPSKSRTLPSRVGGLPFSVQNRAPDLPSTPSDPWPRGLQPRRQRQRQRENLFISLDLHKKFVQTTIPEKISTSEAIKDPENNNPPQWIEALTDSYLEAVAVTNWLTFRNLGSFLSSASVVYFYDKNDIQHHQPLSAQMDCSYHGYVAGFPNSLVSLNICSGLRGTLQFKNISYALEPVESVSGFMHMIYEEKNDISAIPLLLENDTYSYERSQYKVRKSSERSGHTKLFPRYVDMYIVVDKNLFDYMGSDINIVTQKIVQIIGLVNTMFIQLKLTVRISSIEVWSDKNKISIEGPPHSVLYKFLTWKYEFTSRPHHIAYLFAFKENPTFIGVTVPGEICGKIAVGGVALYIEGLSMEAYAVSIVQLLGLNVGMSYDNTEICHCSGDVCTMSPEALQSGGVKDFSTCSLDDFKYFAAYTGIECLHKIVPDEPVYKQRRVCGNGILETGEQCDCGTPQTCTHPDCCDARLCTKKKNKVCGSGACCTTSCQIKPVNTPCREAADECDFVEFCTGNESMCVPDTYARNGEPCASGDAFCYDGRCRSTNKHCSRLIGEGARGAPFACFDEINARGDRYGNCGRGFCLFSHTLCGKLVCAWPYKTLVSQPNLSVIYTHVQDEICASAFLNAEKLPRDTFTTVQNPEDRDETFVEDGTICGPEMYCLNFSCVEVKYQINTTICSNAVHCNSKGVCNNLNHCHCSMGFAPPNCKPLPEAFGSVDDGHQHKAGKSFLKERSLGHPKHRLQLVFYISIPVFIIAAALIIKQDKIRELCYKGELESERSVSEESSTNSKSSPSVSCCCSLSILSFCPVLPRGRTVVGYRITPLSLWDQLPRAGSGSSRP</sequence>
<feature type="signal peptide" evidence="13">
    <location>
        <begin position="1"/>
        <end position="16"/>
    </location>
</feature>
<dbReference type="PANTHER" id="PTHR11905:SF28">
    <property type="entry name" value="DISINTEGRIN AND METALLOPROTEINASE DOMAIN-CONTAINING PROTEIN 5"/>
    <property type="match status" value="1"/>
</dbReference>
<evidence type="ECO:0000256" key="13">
    <source>
        <dbReference type="SAM" id="SignalP"/>
    </source>
</evidence>
<evidence type="ECO:0000256" key="6">
    <source>
        <dbReference type="ARBA" id="ARBA00023157"/>
    </source>
</evidence>
<dbReference type="InterPro" id="IPR006586">
    <property type="entry name" value="ADAM_Cys-rich"/>
</dbReference>
<dbReference type="PANTHER" id="PTHR11905">
    <property type="entry name" value="ADAM A DISINTEGRIN AND METALLOPROTEASE DOMAIN"/>
    <property type="match status" value="1"/>
</dbReference>
<evidence type="ECO:0000256" key="10">
    <source>
        <dbReference type="PROSITE-ProRule" id="PRU00276"/>
    </source>
</evidence>
<feature type="chain" id="PRO_5027639642" evidence="13">
    <location>
        <begin position="17"/>
        <end position="854"/>
    </location>
</feature>
<reference evidence="18" key="1">
    <citation type="submission" date="2025-08" db="UniProtKB">
        <authorList>
            <consortium name="RefSeq"/>
        </authorList>
    </citation>
    <scope>IDENTIFICATION</scope>
    <source>
        <tissue evidence="18">Blood</tissue>
    </source>
</reference>
<evidence type="ECO:0000256" key="5">
    <source>
        <dbReference type="ARBA" id="ARBA00023136"/>
    </source>
</evidence>
<dbReference type="SUPFAM" id="SSF57552">
    <property type="entry name" value="Blood coagulation inhibitor (disintegrin)"/>
    <property type="match status" value="1"/>
</dbReference>
<proteinExistence type="predicted"/>
<dbReference type="KEGG" id="bbis:104993253"/>
<dbReference type="Gene3D" id="4.10.70.10">
    <property type="entry name" value="Disintegrin domain"/>
    <property type="match status" value="1"/>
</dbReference>
<feature type="region of interest" description="Disordered" evidence="11">
    <location>
        <begin position="35"/>
        <end position="61"/>
    </location>
</feature>
<dbReference type="InterPro" id="IPR034027">
    <property type="entry name" value="Reprolysin_adamalysin"/>
</dbReference>
<keyword evidence="5 12" id="KW-0472">Membrane</keyword>
<dbReference type="InterPro" id="IPR018358">
    <property type="entry name" value="Disintegrin_CS"/>
</dbReference>
<dbReference type="OrthoDB" id="5951731at2759"/>
<dbReference type="Pfam" id="PF08516">
    <property type="entry name" value="ADAM_CR"/>
    <property type="match status" value="1"/>
</dbReference>
<dbReference type="GO" id="GO:0008584">
    <property type="term" value="P:male gonad development"/>
    <property type="evidence" value="ECO:0007669"/>
    <property type="project" value="TreeGrafter"/>
</dbReference>
<dbReference type="InterPro" id="IPR001590">
    <property type="entry name" value="Peptidase_M12B"/>
</dbReference>
<name>A0A6P3HZH5_BISBB</name>
<evidence type="ECO:0000256" key="3">
    <source>
        <dbReference type="ARBA" id="ARBA00022692"/>
    </source>
</evidence>
<evidence type="ECO:0000313" key="17">
    <source>
        <dbReference type="Proteomes" id="UP000515208"/>
    </source>
</evidence>
<feature type="disulfide bond" evidence="8">
    <location>
        <begin position="512"/>
        <end position="532"/>
    </location>
</feature>
<comment type="caution">
    <text evidence="9">Lacks conserved residue(s) required for the propagation of feature annotation.</text>
</comment>
<dbReference type="GO" id="GO:0004222">
    <property type="term" value="F:metalloendopeptidase activity"/>
    <property type="evidence" value="ECO:0007669"/>
    <property type="project" value="InterPro"/>
</dbReference>
<dbReference type="Pfam" id="PF01421">
    <property type="entry name" value="Reprolysin"/>
    <property type="match status" value="1"/>
</dbReference>
<comment type="subcellular location">
    <subcellularLocation>
        <location evidence="1">Membrane</location>
        <topology evidence="1">Single-pass membrane protein</topology>
    </subcellularLocation>
</comment>
<dbReference type="GeneID" id="104993253"/>
<dbReference type="PROSITE" id="PS50214">
    <property type="entry name" value="DISINTEGRIN_2"/>
    <property type="match status" value="1"/>
</dbReference>
<dbReference type="SUPFAM" id="SSF55486">
    <property type="entry name" value="Metalloproteases ('zincins'), catalytic domain"/>
    <property type="match status" value="1"/>
</dbReference>
<organism evidence="17 18">
    <name type="scientific">Bison bison bison</name>
    <name type="common">North American plains bison</name>
    <dbReference type="NCBI Taxonomy" id="43346"/>
    <lineage>
        <taxon>Eukaryota</taxon>
        <taxon>Metazoa</taxon>
        <taxon>Chordata</taxon>
        <taxon>Craniata</taxon>
        <taxon>Vertebrata</taxon>
        <taxon>Euteleostomi</taxon>
        <taxon>Mammalia</taxon>
        <taxon>Eutheria</taxon>
        <taxon>Laurasiatheria</taxon>
        <taxon>Artiodactyla</taxon>
        <taxon>Ruminantia</taxon>
        <taxon>Pecora</taxon>
        <taxon>Bovidae</taxon>
        <taxon>Bovinae</taxon>
        <taxon>Bison</taxon>
    </lineage>
</organism>
<dbReference type="GO" id="GO:0006508">
    <property type="term" value="P:proteolysis"/>
    <property type="evidence" value="ECO:0007669"/>
    <property type="project" value="InterPro"/>
</dbReference>
<feature type="domain" description="Peptidase M12B" evidence="16">
    <location>
        <begin position="247"/>
        <end position="443"/>
    </location>
</feature>
<keyword evidence="2 9" id="KW-0245">EGF-like domain</keyword>
<dbReference type="InterPro" id="IPR024079">
    <property type="entry name" value="MetalloPept_cat_dom_sf"/>
</dbReference>
<evidence type="ECO:0000256" key="7">
    <source>
        <dbReference type="ARBA" id="ARBA00038664"/>
    </source>
</evidence>
<gene>
    <name evidence="18" type="primary">LOC104993253</name>
</gene>
<evidence type="ECO:0000256" key="1">
    <source>
        <dbReference type="ARBA" id="ARBA00004167"/>
    </source>
</evidence>
<evidence type="ECO:0000259" key="15">
    <source>
        <dbReference type="PROSITE" id="PS50214"/>
    </source>
</evidence>
<dbReference type="InterPro" id="IPR036436">
    <property type="entry name" value="Disintegrin_dom_sf"/>
</dbReference>
<dbReference type="GO" id="GO:0005886">
    <property type="term" value="C:plasma membrane"/>
    <property type="evidence" value="ECO:0007669"/>
    <property type="project" value="TreeGrafter"/>
</dbReference>
<dbReference type="GO" id="GO:0007339">
    <property type="term" value="P:binding of sperm to zona pellucida"/>
    <property type="evidence" value="ECO:0007669"/>
    <property type="project" value="TreeGrafter"/>
</dbReference>
<evidence type="ECO:0000256" key="4">
    <source>
        <dbReference type="ARBA" id="ARBA00022989"/>
    </source>
</evidence>
<feature type="disulfide bond" evidence="10">
    <location>
        <begin position="399"/>
        <end position="404"/>
    </location>
</feature>
<evidence type="ECO:0000256" key="2">
    <source>
        <dbReference type="ARBA" id="ARBA00022536"/>
    </source>
</evidence>
<comment type="subunit">
    <text evidence="7">Interacts with TEX101.</text>
</comment>
<dbReference type="Proteomes" id="UP000515208">
    <property type="component" value="Unplaced"/>
</dbReference>
<evidence type="ECO:0000256" key="8">
    <source>
        <dbReference type="PROSITE-ProRule" id="PRU00068"/>
    </source>
</evidence>
<keyword evidence="17" id="KW-1185">Reference proteome</keyword>